<dbReference type="Pfam" id="PF13966">
    <property type="entry name" value="zf-RVT"/>
    <property type="match status" value="1"/>
</dbReference>
<gene>
    <name evidence="3" type="ORF">CK203_104941</name>
</gene>
<dbReference type="InterPro" id="IPR026960">
    <property type="entry name" value="RVT-Znf"/>
</dbReference>
<feature type="chain" id="PRO_5019090863" description="Reverse transcriptase zinc-binding domain-containing protein" evidence="1">
    <location>
        <begin position="20"/>
        <end position="174"/>
    </location>
</feature>
<comment type="caution">
    <text evidence="3">The sequence shown here is derived from an EMBL/GenBank/DDBJ whole genome shotgun (WGS) entry which is preliminary data.</text>
</comment>
<dbReference type="AlphaFoldDB" id="A0A438CQY3"/>
<keyword evidence="1" id="KW-0732">Signal</keyword>
<name>A0A438CQY3_VITVI</name>
<proteinExistence type="predicted"/>
<accession>A0A438CQY3</accession>
<dbReference type="EMBL" id="QGNW01002074">
    <property type="protein sequence ID" value="RVW25625.1"/>
    <property type="molecule type" value="Genomic_DNA"/>
</dbReference>
<dbReference type="PANTHER" id="PTHR36617">
    <property type="entry name" value="PROTEIN, PUTATIVE-RELATED"/>
    <property type="match status" value="1"/>
</dbReference>
<evidence type="ECO:0000259" key="2">
    <source>
        <dbReference type="Pfam" id="PF13966"/>
    </source>
</evidence>
<feature type="signal peptide" evidence="1">
    <location>
        <begin position="1"/>
        <end position="19"/>
    </location>
</feature>
<feature type="domain" description="Reverse transcriptase zinc-binding" evidence="2">
    <location>
        <begin position="80"/>
        <end position="164"/>
    </location>
</feature>
<evidence type="ECO:0000313" key="3">
    <source>
        <dbReference type="EMBL" id="RVW25625.1"/>
    </source>
</evidence>
<sequence length="174" mass="19928">MPMCTFFPSLFALASLKEAWVADLWNQSNFSGCWTPSFSRNLNDWEIDVVERFLLRLQDKKVNGGVEDKVIWLDTKSSSFSMKSLYACPEPGSSTPFPKAVVWNSWVPTRASFFTWKASWGKVLTLDCLQRREWSLANRCFLCLIQEESIDHILLHCGIATALWQLLFSLFGAC</sequence>
<dbReference type="PANTHER" id="PTHR36617:SF16">
    <property type="entry name" value="OS04G0516500 PROTEIN"/>
    <property type="match status" value="1"/>
</dbReference>
<dbReference type="Proteomes" id="UP000288805">
    <property type="component" value="Unassembled WGS sequence"/>
</dbReference>
<reference evidence="3 4" key="1">
    <citation type="journal article" date="2018" name="PLoS Genet.">
        <title>Population sequencing reveals clonal diversity and ancestral inbreeding in the grapevine cultivar Chardonnay.</title>
        <authorList>
            <person name="Roach M.J."/>
            <person name="Johnson D.L."/>
            <person name="Bohlmann J."/>
            <person name="van Vuuren H.J."/>
            <person name="Jones S.J."/>
            <person name="Pretorius I.S."/>
            <person name="Schmidt S.A."/>
            <person name="Borneman A.R."/>
        </authorList>
    </citation>
    <scope>NUCLEOTIDE SEQUENCE [LARGE SCALE GENOMIC DNA]</scope>
    <source>
        <strain evidence="4">cv. Chardonnay</strain>
        <tissue evidence="3">Leaf</tissue>
    </source>
</reference>
<protein>
    <recommendedName>
        <fullName evidence="2">Reverse transcriptase zinc-binding domain-containing protein</fullName>
    </recommendedName>
</protein>
<evidence type="ECO:0000313" key="4">
    <source>
        <dbReference type="Proteomes" id="UP000288805"/>
    </source>
</evidence>
<organism evidence="3 4">
    <name type="scientific">Vitis vinifera</name>
    <name type="common">Grape</name>
    <dbReference type="NCBI Taxonomy" id="29760"/>
    <lineage>
        <taxon>Eukaryota</taxon>
        <taxon>Viridiplantae</taxon>
        <taxon>Streptophyta</taxon>
        <taxon>Embryophyta</taxon>
        <taxon>Tracheophyta</taxon>
        <taxon>Spermatophyta</taxon>
        <taxon>Magnoliopsida</taxon>
        <taxon>eudicotyledons</taxon>
        <taxon>Gunneridae</taxon>
        <taxon>Pentapetalae</taxon>
        <taxon>rosids</taxon>
        <taxon>Vitales</taxon>
        <taxon>Vitaceae</taxon>
        <taxon>Viteae</taxon>
        <taxon>Vitis</taxon>
    </lineage>
</organism>
<evidence type="ECO:0000256" key="1">
    <source>
        <dbReference type="SAM" id="SignalP"/>
    </source>
</evidence>